<gene>
    <name evidence="1" type="ORF">WISP_133223</name>
</gene>
<comment type="caution">
    <text evidence="1">The sequence shown here is derived from an EMBL/GenBank/DDBJ whole genome shotgun (WGS) entry which is preliminary data.</text>
</comment>
<keyword evidence="2" id="KW-1185">Reference proteome</keyword>
<protein>
    <recommendedName>
        <fullName evidence="3">Reverse transcriptase domain-containing protein</fullName>
    </recommendedName>
</protein>
<name>A0ABQ9CP22_9PASS</name>
<dbReference type="EMBL" id="WHWB01034644">
    <property type="protein sequence ID" value="KAJ7406542.1"/>
    <property type="molecule type" value="Genomic_DNA"/>
</dbReference>
<sequence>MVSGVPQRLALGMILFNILVNDMDSGIECTLSKFTDDIKLCGADDMLKRTDAIHRDLDRLERCNQDDYNYQKLQQKTELDMNDIFLLSTILGY</sequence>
<accession>A0ABQ9CP22</accession>
<evidence type="ECO:0000313" key="2">
    <source>
        <dbReference type="Proteomes" id="UP001145742"/>
    </source>
</evidence>
<evidence type="ECO:0008006" key="3">
    <source>
        <dbReference type="Google" id="ProtNLM"/>
    </source>
</evidence>
<proteinExistence type="predicted"/>
<dbReference type="Proteomes" id="UP001145742">
    <property type="component" value="Unassembled WGS sequence"/>
</dbReference>
<reference evidence="1" key="1">
    <citation type="submission" date="2019-10" db="EMBL/GenBank/DDBJ databases">
        <authorList>
            <person name="Soares A.E.R."/>
            <person name="Aleixo A."/>
            <person name="Schneider P."/>
            <person name="Miyaki C.Y."/>
            <person name="Schneider M.P."/>
            <person name="Mello C."/>
            <person name="Vasconcelos A.T.R."/>
        </authorList>
    </citation>
    <scope>NUCLEOTIDE SEQUENCE</scope>
    <source>
        <tissue evidence="1">Muscle</tissue>
    </source>
</reference>
<evidence type="ECO:0000313" key="1">
    <source>
        <dbReference type="EMBL" id="KAJ7406542.1"/>
    </source>
</evidence>
<organism evidence="1 2">
    <name type="scientific">Willisornis vidua</name>
    <name type="common">Xingu scale-backed antbird</name>
    <dbReference type="NCBI Taxonomy" id="1566151"/>
    <lineage>
        <taxon>Eukaryota</taxon>
        <taxon>Metazoa</taxon>
        <taxon>Chordata</taxon>
        <taxon>Craniata</taxon>
        <taxon>Vertebrata</taxon>
        <taxon>Euteleostomi</taxon>
        <taxon>Archelosauria</taxon>
        <taxon>Archosauria</taxon>
        <taxon>Dinosauria</taxon>
        <taxon>Saurischia</taxon>
        <taxon>Theropoda</taxon>
        <taxon>Coelurosauria</taxon>
        <taxon>Aves</taxon>
        <taxon>Neognathae</taxon>
        <taxon>Neoaves</taxon>
        <taxon>Telluraves</taxon>
        <taxon>Australaves</taxon>
        <taxon>Passeriformes</taxon>
        <taxon>Thamnophilidae</taxon>
        <taxon>Willisornis</taxon>
    </lineage>
</organism>